<evidence type="ECO:0000256" key="11">
    <source>
        <dbReference type="ARBA" id="ARBA00023225"/>
    </source>
</evidence>
<dbReference type="KEGG" id="hba:Hbal_0256"/>
<feature type="transmembrane region" description="Helical" evidence="13">
    <location>
        <begin position="193"/>
        <end position="211"/>
    </location>
</feature>
<evidence type="ECO:0000256" key="8">
    <source>
        <dbReference type="ARBA" id="ARBA00022927"/>
    </source>
</evidence>
<keyword evidence="16" id="KW-1185">Reference proteome</keyword>
<keyword evidence="15" id="KW-0969">Cilium</keyword>
<evidence type="ECO:0000256" key="10">
    <source>
        <dbReference type="ARBA" id="ARBA00023136"/>
    </source>
</evidence>
<evidence type="ECO:0000256" key="7">
    <source>
        <dbReference type="ARBA" id="ARBA00022795"/>
    </source>
</evidence>
<protein>
    <recommendedName>
        <fullName evidence="3 13">Flagellar biosynthetic protein FlhB</fullName>
    </recommendedName>
</protein>
<dbReference type="HOGENOM" id="CLU_041013_1_2_5"/>
<evidence type="ECO:0000256" key="13">
    <source>
        <dbReference type="RuleBase" id="RU364091"/>
    </source>
</evidence>
<keyword evidence="10 13" id="KW-0472">Membrane</keyword>
<dbReference type="PANTHER" id="PTHR30531:SF12">
    <property type="entry name" value="FLAGELLAR BIOSYNTHETIC PROTEIN FLHB"/>
    <property type="match status" value="1"/>
</dbReference>
<dbReference type="GO" id="GO:0009306">
    <property type="term" value="P:protein secretion"/>
    <property type="evidence" value="ECO:0007669"/>
    <property type="project" value="InterPro"/>
</dbReference>
<evidence type="ECO:0000256" key="1">
    <source>
        <dbReference type="ARBA" id="ARBA00004651"/>
    </source>
</evidence>
<reference evidence="16" key="1">
    <citation type="journal article" date="2011" name="J. Bacteriol.">
        <title>Genome sequences of eight morphologically diverse alphaproteobacteria.</title>
        <authorList>
            <consortium name="US DOE Joint Genome Institute"/>
            <person name="Brown P.J."/>
            <person name="Kysela D.T."/>
            <person name="Buechlein A."/>
            <person name="Hemmerich C."/>
            <person name="Brun Y.V."/>
        </authorList>
    </citation>
    <scope>NUCLEOTIDE SEQUENCE [LARGE SCALE GENOMIC DNA]</scope>
    <source>
        <strain evidence="16">ATCC 49814 / DSM 5838 / IFAM 1418</strain>
    </source>
</reference>
<evidence type="ECO:0000256" key="4">
    <source>
        <dbReference type="ARBA" id="ARBA00022448"/>
    </source>
</evidence>
<dbReference type="Pfam" id="PF01312">
    <property type="entry name" value="Bac_export_2"/>
    <property type="match status" value="1"/>
</dbReference>
<dbReference type="RefSeq" id="WP_012778116.1">
    <property type="nucleotide sequence ID" value="NC_012982.1"/>
</dbReference>
<dbReference type="STRING" id="582402.Hbal_0256"/>
<name>C6XLQ2_HIRBI</name>
<accession>C6XLQ2</accession>
<keyword evidence="4 13" id="KW-0813">Transport</keyword>
<evidence type="ECO:0000256" key="14">
    <source>
        <dbReference type="SAM" id="MobiDB-lite"/>
    </source>
</evidence>
<dbReference type="AlphaFoldDB" id="C6XLQ2"/>
<feature type="transmembrane region" description="Helical" evidence="13">
    <location>
        <begin position="89"/>
        <end position="110"/>
    </location>
</feature>
<dbReference type="InterPro" id="IPR006135">
    <property type="entry name" value="T3SS_substrate_exporter"/>
</dbReference>
<dbReference type="SUPFAM" id="SSF160544">
    <property type="entry name" value="EscU C-terminal domain-like"/>
    <property type="match status" value="1"/>
</dbReference>
<feature type="region of interest" description="Disordered" evidence="14">
    <location>
        <begin position="1"/>
        <end position="24"/>
    </location>
</feature>
<keyword evidence="11 13" id="KW-1006">Bacterial flagellum protein export</keyword>
<dbReference type="eggNOG" id="COG1377">
    <property type="taxonomic scope" value="Bacteria"/>
</dbReference>
<keyword evidence="15" id="KW-0282">Flagellum</keyword>
<dbReference type="InterPro" id="IPR029025">
    <property type="entry name" value="T3SS_substrate_exporter_C"/>
</dbReference>
<comment type="subcellular location">
    <subcellularLocation>
        <location evidence="1">Cell membrane</location>
        <topology evidence="1">Multi-pass membrane protein</topology>
    </subcellularLocation>
</comment>
<feature type="transmembrane region" description="Helical" evidence="13">
    <location>
        <begin position="34"/>
        <end position="54"/>
    </location>
</feature>
<keyword evidence="15" id="KW-0966">Cell projection</keyword>
<dbReference type="EMBL" id="CP001678">
    <property type="protein sequence ID" value="ACT57958.1"/>
    <property type="molecule type" value="Genomic_DNA"/>
</dbReference>
<evidence type="ECO:0000256" key="2">
    <source>
        <dbReference type="ARBA" id="ARBA00010690"/>
    </source>
</evidence>
<dbReference type="NCBIfam" id="TIGR00328">
    <property type="entry name" value="flhB"/>
    <property type="match status" value="1"/>
</dbReference>
<keyword evidence="6 13" id="KW-0812">Transmembrane</keyword>
<proteinExistence type="inferred from homology"/>
<keyword evidence="9 13" id="KW-1133">Transmembrane helix</keyword>
<evidence type="ECO:0000256" key="12">
    <source>
        <dbReference type="ARBA" id="ARBA00025078"/>
    </source>
</evidence>
<dbReference type="GO" id="GO:0044780">
    <property type="term" value="P:bacterial-type flagellum assembly"/>
    <property type="evidence" value="ECO:0007669"/>
    <property type="project" value="InterPro"/>
</dbReference>
<sequence length="354" mass="38695">MAEDQDDSQKTEEPTQKRLDDARKKGDIAKSQDVPVWFILLAGAALIAGAQPLASSIGGPLTMLLDHPHDFQLSGGGAQRLMTAILGELLGPMAIVFSIIIVFAISGHVVQHMPLWTAEKMKPKLSKLSPIGGLKRMFGPQGWMNLFKAILKLIAATVAVAFAVWPSRHELIKVGEMDISALPLMIQDKASRLFLAALIVVGFIAAIDYVFQKQSHAKKMRMSREDIKQENKQSDGDPMVKAKLAALRRQRSQGRMMAAVPEATVVVTNPTHYSIALKFDPEVDAAPICVAKGVDEVALRIREIAKESDVPLVESPPLARALFATAELEQVVPREHFEAVAKVISFVMRTGKKK</sequence>
<keyword evidence="8 13" id="KW-0653">Protein transport</keyword>
<gene>
    <name evidence="13" type="primary">flhB</name>
    <name evidence="15" type="ordered locus">Hbal_0256</name>
</gene>
<evidence type="ECO:0000313" key="15">
    <source>
        <dbReference type="EMBL" id="ACT57958.1"/>
    </source>
</evidence>
<evidence type="ECO:0000256" key="5">
    <source>
        <dbReference type="ARBA" id="ARBA00022475"/>
    </source>
</evidence>
<dbReference type="Gene3D" id="3.40.1690.10">
    <property type="entry name" value="secretion proteins EscU"/>
    <property type="match status" value="1"/>
</dbReference>
<dbReference type="FunFam" id="3.40.1690.10:FF:000001">
    <property type="entry name" value="Flagellar biosynthetic protein FlhB"/>
    <property type="match status" value="1"/>
</dbReference>
<evidence type="ECO:0000256" key="9">
    <source>
        <dbReference type="ARBA" id="ARBA00022989"/>
    </source>
</evidence>
<organism evidence="15 16">
    <name type="scientific">Hirschia baltica (strain ATCC 49814 / DSM 5838 / IFAM 1418)</name>
    <dbReference type="NCBI Taxonomy" id="582402"/>
    <lineage>
        <taxon>Bacteria</taxon>
        <taxon>Pseudomonadati</taxon>
        <taxon>Pseudomonadota</taxon>
        <taxon>Alphaproteobacteria</taxon>
        <taxon>Hyphomonadales</taxon>
        <taxon>Hyphomonadaceae</taxon>
        <taxon>Hirschia</taxon>
    </lineage>
</organism>
<dbReference type="Gene3D" id="6.10.250.2080">
    <property type="match status" value="1"/>
</dbReference>
<keyword evidence="5 13" id="KW-1003">Cell membrane</keyword>
<dbReference type="GO" id="GO:0005886">
    <property type="term" value="C:plasma membrane"/>
    <property type="evidence" value="ECO:0007669"/>
    <property type="project" value="UniProtKB-SubCell"/>
</dbReference>
<dbReference type="MEROPS" id="N06.A01"/>
<dbReference type="PANTHER" id="PTHR30531">
    <property type="entry name" value="FLAGELLAR BIOSYNTHETIC PROTEIN FLHB"/>
    <property type="match status" value="1"/>
</dbReference>
<keyword evidence="7 13" id="KW-1005">Bacterial flagellum biogenesis</keyword>
<comment type="function">
    <text evidence="12 13">Required for formation of the rod structure in the basal body of the flagellar apparatus. Together with FliI and FliH, may constitute the export apparatus of flagellin.</text>
</comment>
<feature type="transmembrane region" description="Helical" evidence="13">
    <location>
        <begin position="145"/>
        <end position="165"/>
    </location>
</feature>
<feature type="compositionally biased region" description="Basic and acidic residues" evidence="14">
    <location>
        <begin position="7"/>
        <end position="24"/>
    </location>
</feature>
<dbReference type="PRINTS" id="PR00950">
    <property type="entry name" value="TYPE3IMSPROT"/>
</dbReference>
<evidence type="ECO:0000313" key="16">
    <source>
        <dbReference type="Proteomes" id="UP000002745"/>
    </source>
</evidence>
<evidence type="ECO:0000256" key="3">
    <source>
        <dbReference type="ARBA" id="ARBA00021622"/>
    </source>
</evidence>
<dbReference type="Proteomes" id="UP000002745">
    <property type="component" value="Chromosome"/>
</dbReference>
<dbReference type="InterPro" id="IPR006136">
    <property type="entry name" value="FlhB"/>
</dbReference>
<comment type="similarity">
    <text evidence="2 13">Belongs to the type III secretion exporter family.</text>
</comment>
<evidence type="ECO:0000256" key="6">
    <source>
        <dbReference type="ARBA" id="ARBA00022692"/>
    </source>
</evidence>
<dbReference type="OrthoDB" id="9807950at2"/>